<accession>A0A918MX28</accession>
<evidence type="ECO:0000313" key="4">
    <source>
        <dbReference type="Proteomes" id="UP000631300"/>
    </source>
</evidence>
<organism evidence="3 4">
    <name type="scientific">Alteromonas halophila</name>
    <dbReference type="NCBI Taxonomy" id="516698"/>
    <lineage>
        <taxon>Bacteria</taxon>
        <taxon>Pseudomonadati</taxon>
        <taxon>Pseudomonadota</taxon>
        <taxon>Gammaproteobacteria</taxon>
        <taxon>Alteromonadales</taxon>
        <taxon>Alteromonadaceae</taxon>
        <taxon>Alteromonas/Salinimonas group</taxon>
        <taxon>Alteromonas</taxon>
    </lineage>
</organism>
<evidence type="ECO:0000256" key="1">
    <source>
        <dbReference type="SAM" id="MobiDB-lite"/>
    </source>
</evidence>
<dbReference type="Proteomes" id="UP000631300">
    <property type="component" value="Unassembled WGS sequence"/>
</dbReference>
<proteinExistence type="predicted"/>
<dbReference type="SUPFAM" id="SSF51735">
    <property type="entry name" value="NAD(P)-binding Rossmann-fold domains"/>
    <property type="match status" value="1"/>
</dbReference>
<dbReference type="InterPro" id="IPR005097">
    <property type="entry name" value="Sacchrp_dh_NADP-bd"/>
</dbReference>
<dbReference type="EMBL" id="BMXP01000002">
    <property type="protein sequence ID" value="GGW79530.1"/>
    <property type="molecule type" value="Genomic_DNA"/>
</dbReference>
<reference evidence="3" key="2">
    <citation type="submission" date="2020-09" db="EMBL/GenBank/DDBJ databases">
        <authorList>
            <person name="Sun Q."/>
            <person name="Kim S."/>
        </authorList>
    </citation>
    <scope>NUCLEOTIDE SEQUENCE</scope>
    <source>
        <strain evidence="3">KCTC 22164</strain>
    </source>
</reference>
<reference evidence="3" key="1">
    <citation type="journal article" date="2014" name="Int. J. Syst. Evol. Microbiol.">
        <title>Complete genome sequence of Corynebacterium casei LMG S-19264T (=DSM 44701T), isolated from a smear-ripened cheese.</title>
        <authorList>
            <consortium name="US DOE Joint Genome Institute (JGI-PGF)"/>
            <person name="Walter F."/>
            <person name="Albersmeier A."/>
            <person name="Kalinowski J."/>
            <person name="Ruckert C."/>
        </authorList>
    </citation>
    <scope>NUCLEOTIDE SEQUENCE</scope>
    <source>
        <strain evidence="3">KCTC 22164</strain>
    </source>
</reference>
<dbReference type="PANTHER" id="PTHR12286:SF5">
    <property type="entry name" value="SACCHAROPINE DEHYDROGENASE-LIKE OXIDOREDUCTASE"/>
    <property type="match status" value="1"/>
</dbReference>
<comment type="caution">
    <text evidence="3">The sequence shown here is derived from an EMBL/GenBank/DDBJ whole genome shotgun (WGS) entry which is preliminary data.</text>
</comment>
<feature type="region of interest" description="Disordered" evidence="1">
    <location>
        <begin position="287"/>
        <end position="308"/>
    </location>
</feature>
<dbReference type="PANTHER" id="PTHR12286">
    <property type="entry name" value="SACCHAROPINE DEHYDROGENASE-LIKE OXIDOREDUCTASE"/>
    <property type="match status" value="1"/>
</dbReference>
<dbReference type="AlphaFoldDB" id="A0A918MX28"/>
<feature type="domain" description="Saccharopine dehydrogenase NADP binding" evidence="2">
    <location>
        <begin position="9"/>
        <end position="136"/>
    </location>
</feature>
<dbReference type="InterPro" id="IPR036291">
    <property type="entry name" value="NAD(P)-bd_dom_sf"/>
</dbReference>
<dbReference type="GO" id="GO:0005886">
    <property type="term" value="C:plasma membrane"/>
    <property type="evidence" value="ECO:0007669"/>
    <property type="project" value="TreeGrafter"/>
</dbReference>
<keyword evidence="4" id="KW-1185">Reference proteome</keyword>
<evidence type="ECO:0000259" key="2">
    <source>
        <dbReference type="Pfam" id="PF03435"/>
    </source>
</evidence>
<protein>
    <submittedName>
        <fullName evidence="3">Saccharopine dehydrogenase</fullName>
    </submittedName>
</protein>
<gene>
    <name evidence="3" type="ORF">GCM10007391_10400</name>
</gene>
<evidence type="ECO:0000313" key="3">
    <source>
        <dbReference type="EMBL" id="GGW79530.1"/>
    </source>
</evidence>
<sequence length="389" mass="42234">MTQDREFDVVIFGATGFTGQLVAEYFQQAYASNPDVAFALAGRNRQKLENVRDELGASVPLLVADSDDEQALTTLARKASVIITTVGPYQNYGEKLLAACAENGTGYVDLCGEPAWMHDMIEKYEDKAKASGAAIVFSCGFDSVPFDLGVFALQQHAVNQTGAVIPHVKGRVRQMKGRFSGGTAASLQATMEAAKKDKSVMKILGNPFSLADTDHAHPQPDGSKPYHDDELGTWVAPFIMATINTKNIHRSNYLMHYRYGDTFEYDEMMMTGPGEKGEAMARHVAEDKSMEGDDAPKPGEGPSREERENGMYDLLFTGKAENGNMLSLSVRGDKDPGYGSTSKMLSECALCLCQDVSIEGGFYTPAAAFGEALIERLKHKAGLTFTVEA</sequence>
<dbReference type="GO" id="GO:0009247">
    <property type="term" value="P:glycolipid biosynthetic process"/>
    <property type="evidence" value="ECO:0007669"/>
    <property type="project" value="TreeGrafter"/>
</dbReference>
<dbReference type="InterPro" id="IPR051276">
    <property type="entry name" value="Saccharopine_DH-like_oxidrdct"/>
</dbReference>
<name>A0A918MX28_9ALTE</name>
<dbReference type="RefSeq" id="WP_189404093.1">
    <property type="nucleotide sequence ID" value="NZ_BMXP01000002.1"/>
</dbReference>
<dbReference type="Pfam" id="PF03435">
    <property type="entry name" value="Sacchrp_dh_NADP"/>
    <property type="match status" value="1"/>
</dbReference>
<dbReference type="Gene3D" id="3.40.50.720">
    <property type="entry name" value="NAD(P)-binding Rossmann-like Domain"/>
    <property type="match status" value="1"/>
</dbReference>